<dbReference type="InterPro" id="IPR036390">
    <property type="entry name" value="WH_DNA-bd_sf"/>
</dbReference>
<dbReference type="InterPro" id="IPR050397">
    <property type="entry name" value="Env_Response_Regulators"/>
</dbReference>
<protein>
    <submittedName>
        <fullName evidence="6">Crp/Fnr family transcriptional regulator</fullName>
    </submittedName>
</protein>
<name>A0AAF1K2S5_9HYPH</name>
<accession>A0AAF1K2S5</accession>
<dbReference type="PROSITE" id="PS51063">
    <property type="entry name" value="HTH_CRP_2"/>
    <property type="match status" value="1"/>
</dbReference>
<dbReference type="PANTHER" id="PTHR24567">
    <property type="entry name" value="CRP FAMILY TRANSCRIPTIONAL REGULATORY PROTEIN"/>
    <property type="match status" value="1"/>
</dbReference>
<dbReference type="InterPro" id="IPR014710">
    <property type="entry name" value="RmlC-like_jellyroll"/>
</dbReference>
<dbReference type="InterPro" id="IPR000595">
    <property type="entry name" value="cNMP-bd_dom"/>
</dbReference>
<evidence type="ECO:0000313" key="7">
    <source>
        <dbReference type="Proteomes" id="UP000249499"/>
    </source>
</evidence>
<dbReference type="CDD" id="cd00038">
    <property type="entry name" value="CAP_ED"/>
    <property type="match status" value="1"/>
</dbReference>
<feature type="domain" description="Cyclic nucleotide-binding" evidence="4">
    <location>
        <begin position="20"/>
        <end position="122"/>
    </location>
</feature>
<dbReference type="InterPro" id="IPR018490">
    <property type="entry name" value="cNMP-bd_dom_sf"/>
</dbReference>
<dbReference type="PROSITE" id="PS50042">
    <property type="entry name" value="CNMP_BINDING_3"/>
    <property type="match status" value="1"/>
</dbReference>
<dbReference type="PANTHER" id="PTHR24567:SF26">
    <property type="entry name" value="REGULATORY PROTEIN YEIL"/>
    <property type="match status" value="1"/>
</dbReference>
<evidence type="ECO:0000256" key="1">
    <source>
        <dbReference type="ARBA" id="ARBA00023015"/>
    </source>
</evidence>
<dbReference type="SUPFAM" id="SSF51206">
    <property type="entry name" value="cAMP-binding domain-like"/>
    <property type="match status" value="1"/>
</dbReference>
<evidence type="ECO:0000259" key="4">
    <source>
        <dbReference type="PROSITE" id="PS50042"/>
    </source>
</evidence>
<dbReference type="Pfam" id="PF13545">
    <property type="entry name" value="HTH_Crp_2"/>
    <property type="match status" value="1"/>
</dbReference>
<reference evidence="7" key="2">
    <citation type="journal article" date="2023" name="MicrobiologyOpen">
        <title>Genomics of the tumorigenes clade of the family Rhizobiaceae and description of Rhizobium rhododendri sp. nov.</title>
        <authorList>
            <person name="Kuzmanovic N."/>
            <person name="diCenzo G.C."/>
            <person name="Bunk B."/>
            <person name="Sproeer C."/>
            <person name="Fruehling A."/>
            <person name="Neumann-Schaal M."/>
            <person name="Overmann J."/>
            <person name="Smalla K."/>
        </authorList>
    </citation>
    <scope>NUCLEOTIDE SEQUENCE [LARGE SCALE GENOMIC DNA]</scope>
    <source>
        <strain evidence="7">1078</strain>
    </source>
</reference>
<dbReference type="SMART" id="SM00100">
    <property type="entry name" value="cNMP"/>
    <property type="match status" value="1"/>
</dbReference>
<dbReference type="SUPFAM" id="SSF46785">
    <property type="entry name" value="Winged helix' DNA-binding domain"/>
    <property type="match status" value="1"/>
</dbReference>
<reference evidence="6 7" key="1">
    <citation type="journal article" date="2018" name="Sci. Rep.">
        <title>Rhizobium tumorigenes sp. nov., a novel plant tumorigenic bacterium isolated from cane gall tumors on thornless blackberry.</title>
        <authorList>
            <person name="Kuzmanovi N."/>
            <person name="Smalla K."/>
            <person name="Gronow S."/>
            <person name="PuBawska J."/>
        </authorList>
    </citation>
    <scope>NUCLEOTIDE SEQUENCE [LARGE SCALE GENOMIC DNA]</scope>
    <source>
        <strain evidence="6 7">1078</strain>
    </source>
</reference>
<keyword evidence="1" id="KW-0805">Transcription regulation</keyword>
<evidence type="ECO:0000313" key="6">
    <source>
        <dbReference type="EMBL" id="WFR94351.1"/>
    </source>
</evidence>
<sequence length="227" mass="25154">MSSLLPMGEREKSLLRTMPFISSLIGEASDQMVESASGVHCEARDIIFRQDEPSDFFYCVLSGYVRLYRLNRDGREADIRLCGPEDTFAECVLYAEGGYRYNAQATDTTLLCRFETRSVRRLAERYGAIDKAMVGVISGHFLESMDCIANDRLQTAPQRVANYLLNACEGSVETAQLRLPFPKSLLAGKLGLAPEALSRAFSTLRGSGVTVHGRLIEISDPEALRNV</sequence>
<evidence type="ECO:0000256" key="3">
    <source>
        <dbReference type="ARBA" id="ARBA00023163"/>
    </source>
</evidence>
<dbReference type="Pfam" id="PF00027">
    <property type="entry name" value="cNMP_binding"/>
    <property type="match status" value="1"/>
</dbReference>
<gene>
    <name evidence="6" type="ORF">PR017_10930</name>
</gene>
<keyword evidence="3" id="KW-0804">Transcription</keyword>
<dbReference type="GO" id="GO:0005829">
    <property type="term" value="C:cytosol"/>
    <property type="evidence" value="ECO:0007669"/>
    <property type="project" value="TreeGrafter"/>
</dbReference>
<dbReference type="GO" id="GO:0003677">
    <property type="term" value="F:DNA binding"/>
    <property type="evidence" value="ECO:0007669"/>
    <property type="project" value="UniProtKB-KW"/>
</dbReference>
<dbReference type="InterPro" id="IPR012318">
    <property type="entry name" value="HTH_CRP"/>
</dbReference>
<dbReference type="GO" id="GO:0003700">
    <property type="term" value="F:DNA-binding transcription factor activity"/>
    <property type="evidence" value="ECO:0007669"/>
    <property type="project" value="TreeGrafter"/>
</dbReference>
<keyword evidence="7" id="KW-1185">Reference proteome</keyword>
<dbReference type="KEGG" id="rtu:PR017_10930"/>
<dbReference type="Gene3D" id="1.10.10.10">
    <property type="entry name" value="Winged helix-like DNA-binding domain superfamily/Winged helix DNA-binding domain"/>
    <property type="match status" value="1"/>
</dbReference>
<keyword evidence="2" id="KW-0238">DNA-binding</keyword>
<dbReference type="EMBL" id="CP117255">
    <property type="protein sequence ID" value="WFR94351.1"/>
    <property type="molecule type" value="Genomic_DNA"/>
</dbReference>
<dbReference type="Proteomes" id="UP000249499">
    <property type="component" value="Chromosome"/>
</dbReference>
<proteinExistence type="predicted"/>
<dbReference type="RefSeq" id="WP_111222546.1">
    <property type="nucleotide sequence ID" value="NZ_CP117255.1"/>
</dbReference>
<dbReference type="AlphaFoldDB" id="A0AAF1K2S5"/>
<dbReference type="InterPro" id="IPR036388">
    <property type="entry name" value="WH-like_DNA-bd_sf"/>
</dbReference>
<feature type="domain" description="HTH crp-type" evidence="5">
    <location>
        <begin position="154"/>
        <end position="222"/>
    </location>
</feature>
<evidence type="ECO:0000256" key="2">
    <source>
        <dbReference type="ARBA" id="ARBA00023125"/>
    </source>
</evidence>
<dbReference type="SMART" id="SM00419">
    <property type="entry name" value="HTH_CRP"/>
    <property type="match status" value="1"/>
</dbReference>
<evidence type="ECO:0000259" key="5">
    <source>
        <dbReference type="PROSITE" id="PS51063"/>
    </source>
</evidence>
<organism evidence="6 7">
    <name type="scientific">Rhizobium tumorigenes</name>
    <dbReference type="NCBI Taxonomy" id="2041385"/>
    <lineage>
        <taxon>Bacteria</taxon>
        <taxon>Pseudomonadati</taxon>
        <taxon>Pseudomonadota</taxon>
        <taxon>Alphaproteobacteria</taxon>
        <taxon>Hyphomicrobiales</taxon>
        <taxon>Rhizobiaceae</taxon>
        <taxon>Rhizobium/Agrobacterium group</taxon>
        <taxon>Rhizobium</taxon>
    </lineage>
</organism>
<dbReference type="Gene3D" id="2.60.120.10">
    <property type="entry name" value="Jelly Rolls"/>
    <property type="match status" value="1"/>
</dbReference>